<evidence type="ECO:0000313" key="1">
    <source>
        <dbReference type="EMBL" id="CAH1113496.1"/>
    </source>
</evidence>
<dbReference type="Proteomes" id="UP001153636">
    <property type="component" value="Chromosome 7"/>
</dbReference>
<dbReference type="AlphaFoldDB" id="A0A9P0GKY1"/>
<accession>A0A9P0GKY1</accession>
<reference evidence="1" key="1">
    <citation type="submission" date="2022-01" db="EMBL/GenBank/DDBJ databases">
        <authorList>
            <person name="King R."/>
        </authorList>
    </citation>
    <scope>NUCLEOTIDE SEQUENCE</scope>
</reference>
<sequence>MSFSKLQVYKELRHNKFLVDSALSLLLCFLITIPAFENNLSAGTLVAEIPNKSRVIFDRDDKNSSLLSLEEDAHLVSDIGNEDDGLQFEFDISITFCSDDSFNYVPHSLLVFESRVLASINLVSKQLQSSTFDIGRACDLIRYAKQNTLGLTENFNDYEKEACNLAKSWDIEPKLTSKRQKKIKMFFDELVADSRIEDSLRRFQIQIFNESLDIIINQLTIRYISMKEVMKHFSFLTPALFVELTNDKIVRYSDRLLRKYESDFPKSLAAELRFKADFSYKIRNKKTKKTTN</sequence>
<organism evidence="1 2">
    <name type="scientific">Psylliodes chrysocephalus</name>
    <dbReference type="NCBI Taxonomy" id="3402493"/>
    <lineage>
        <taxon>Eukaryota</taxon>
        <taxon>Metazoa</taxon>
        <taxon>Ecdysozoa</taxon>
        <taxon>Arthropoda</taxon>
        <taxon>Hexapoda</taxon>
        <taxon>Insecta</taxon>
        <taxon>Pterygota</taxon>
        <taxon>Neoptera</taxon>
        <taxon>Endopterygota</taxon>
        <taxon>Coleoptera</taxon>
        <taxon>Polyphaga</taxon>
        <taxon>Cucujiformia</taxon>
        <taxon>Chrysomeloidea</taxon>
        <taxon>Chrysomelidae</taxon>
        <taxon>Galerucinae</taxon>
        <taxon>Alticini</taxon>
        <taxon>Psylliodes</taxon>
    </lineage>
</organism>
<dbReference type="OrthoDB" id="6611240at2759"/>
<gene>
    <name evidence="1" type="ORF">PSYICH_LOCUS13254</name>
</gene>
<protein>
    <submittedName>
        <fullName evidence="1">Uncharacterized protein</fullName>
    </submittedName>
</protein>
<evidence type="ECO:0000313" key="2">
    <source>
        <dbReference type="Proteomes" id="UP001153636"/>
    </source>
</evidence>
<dbReference type="EMBL" id="OV651819">
    <property type="protein sequence ID" value="CAH1113496.1"/>
    <property type="molecule type" value="Genomic_DNA"/>
</dbReference>
<keyword evidence="2" id="KW-1185">Reference proteome</keyword>
<proteinExistence type="predicted"/>
<name>A0A9P0GKY1_9CUCU</name>